<proteinExistence type="predicted"/>
<keyword evidence="2" id="KW-1185">Reference proteome</keyword>
<dbReference type="PANTHER" id="PTHR47473:SF1">
    <property type="entry name" value="METHYLTRANSFERASE DOMAIN-CONTAINING PROTEIN"/>
    <property type="match status" value="1"/>
</dbReference>
<protein>
    <recommendedName>
        <fullName evidence="3">S-adenosylmethionine:diacylglycerol 3-amino-3-carboxypropyl transferase</fullName>
    </recommendedName>
</protein>
<organism evidence="1 2">
    <name type="scientific">Symmachiella dynata</name>
    <dbReference type="NCBI Taxonomy" id="2527995"/>
    <lineage>
        <taxon>Bacteria</taxon>
        <taxon>Pseudomonadati</taxon>
        <taxon>Planctomycetota</taxon>
        <taxon>Planctomycetia</taxon>
        <taxon>Planctomycetales</taxon>
        <taxon>Planctomycetaceae</taxon>
        <taxon>Symmachiella</taxon>
    </lineage>
</organism>
<dbReference type="AlphaFoldDB" id="A0A517ZYN5"/>
<name>A0A517ZYN5_9PLAN</name>
<dbReference type="EMBL" id="CP036276">
    <property type="protein sequence ID" value="QDU47602.1"/>
    <property type="molecule type" value="Genomic_DNA"/>
</dbReference>
<dbReference type="Pfam" id="PF11899">
    <property type="entry name" value="DUF3419"/>
    <property type="match status" value="1"/>
</dbReference>
<evidence type="ECO:0008006" key="3">
    <source>
        <dbReference type="Google" id="ProtNLM"/>
    </source>
</evidence>
<dbReference type="Proteomes" id="UP000319383">
    <property type="component" value="Chromosome"/>
</dbReference>
<dbReference type="InterPro" id="IPR021829">
    <property type="entry name" value="DUF3419"/>
</dbReference>
<sequence length="400" mass="46021">MINARSINQACFNWIHRHNLVYNACWEDPRLDRQALQLGPEDEILMITSAGCNALDYALVGPKQIHAVDVNPRQNALLELKLAGIRALDYDEFFNLFGRGRVAAWDSLYTGRLRPQLSPAAQSIWDRWGVLFQGRGRRNSFYFRGSSGFFAWMINGYINRLARIRNDVNELLDVSTVTEQQQIYDSRQLNEALWRPLVQWCMNRDMTMALLGVPQSQRRQIDTGYPGGTVQFIVDRVETVFRTLPLYDNYFWRVYLTGEYTRACCPEYLKPHNFELLKNGLVDRISVQTNSVLGFLDQHPGTISRYVLLDHMDWLYSNAQDVLAAEWQAMADHASPDCRLIWRSAGLKVDFVDPILVKSGGRARPIGERLHYHTPLAEQLHQKDRVNTYGSFFIADLAAA</sequence>
<dbReference type="KEGG" id="sdyn:Mal52_61370"/>
<dbReference type="PANTHER" id="PTHR47473">
    <property type="entry name" value="BTA1P"/>
    <property type="match status" value="1"/>
</dbReference>
<gene>
    <name evidence="1" type="ORF">Mal52_61370</name>
</gene>
<accession>A0A517ZYN5</accession>
<evidence type="ECO:0000313" key="1">
    <source>
        <dbReference type="EMBL" id="QDU47602.1"/>
    </source>
</evidence>
<evidence type="ECO:0000313" key="2">
    <source>
        <dbReference type="Proteomes" id="UP000319383"/>
    </source>
</evidence>
<reference evidence="1 2" key="1">
    <citation type="submission" date="2019-02" db="EMBL/GenBank/DDBJ databases">
        <title>Deep-cultivation of Planctomycetes and their phenomic and genomic characterization uncovers novel biology.</title>
        <authorList>
            <person name="Wiegand S."/>
            <person name="Jogler M."/>
            <person name="Boedeker C."/>
            <person name="Pinto D."/>
            <person name="Vollmers J."/>
            <person name="Rivas-Marin E."/>
            <person name="Kohn T."/>
            <person name="Peeters S.H."/>
            <person name="Heuer A."/>
            <person name="Rast P."/>
            <person name="Oberbeckmann S."/>
            <person name="Bunk B."/>
            <person name="Jeske O."/>
            <person name="Meyerdierks A."/>
            <person name="Storesund J.E."/>
            <person name="Kallscheuer N."/>
            <person name="Luecker S."/>
            <person name="Lage O.M."/>
            <person name="Pohl T."/>
            <person name="Merkel B.J."/>
            <person name="Hornburger P."/>
            <person name="Mueller R.-W."/>
            <person name="Bruemmer F."/>
            <person name="Labrenz M."/>
            <person name="Spormann A.M."/>
            <person name="Op den Camp H."/>
            <person name="Overmann J."/>
            <person name="Amann R."/>
            <person name="Jetten M.S.M."/>
            <person name="Mascher T."/>
            <person name="Medema M.H."/>
            <person name="Devos D.P."/>
            <person name="Kaster A.-K."/>
            <person name="Ovreas L."/>
            <person name="Rohde M."/>
            <person name="Galperin M.Y."/>
            <person name="Jogler C."/>
        </authorList>
    </citation>
    <scope>NUCLEOTIDE SEQUENCE [LARGE SCALE GENOMIC DNA]</scope>
    <source>
        <strain evidence="1 2">Mal52</strain>
    </source>
</reference>